<dbReference type="EMBL" id="CAJOBA010001128">
    <property type="protein sequence ID" value="CAF3577982.1"/>
    <property type="molecule type" value="Genomic_DNA"/>
</dbReference>
<evidence type="ECO:0000313" key="1">
    <source>
        <dbReference type="EMBL" id="CAF0795038.1"/>
    </source>
</evidence>
<proteinExistence type="predicted"/>
<accession>A0A8S2GYP0</accession>
<protein>
    <submittedName>
        <fullName evidence="2">Uncharacterized protein</fullName>
    </submittedName>
</protein>
<dbReference type="Proteomes" id="UP000677228">
    <property type="component" value="Unassembled WGS sequence"/>
</dbReference>
<name>A0A8S2GYP0_9BILA</name>
<reference evidence="2" key="1">
    <citation type="submission" date="2021-02" db="EMBL/GenBank/DDBJ databases">
        <authorList>
            <person name="Nowell W R."/>
        </authorList>
    </citation>
    <scope>NUCLEOTIDE SEQUENCE</scope>
</reference>
<dbReference type="Proteomes" id="UP000682733">
    <property type="component" value="Unassembled WGS sequence"/>
</dbReference>
<organism evidence="2 3">
    <name type="scientific">Didymodactylos carnosus</name>
    <dbReference type="NCBI Taxonomy" id="1234261"/>
    <lineage>
        <taxon>Eukaryota</taxon>
        <taxon>Metazoa</taxon>
        <taxon>Spiralia</taxon>
        <taxon>Gnathifera</taxon>
        <taxon>Rotifera</taxon>
        <taxon>Eurotatoria</taxon>
        <taxon>Bdelloidea</taxon>
        <taxon>Philodinida</taxon>
        <taxon>Philodinidae</taxon>
        <taxon>Didymodactylos</taxon>
    </lineage>
</organism>
<dbReference type="AlphaFoldDB" id="A0A8S2GYP0"/>
<gene>
    <name evidence="1" type="ORF">OVA965_LOCUS4339</name>
    <name evidence="2" type="ORF">TMI583_LOCUS4337</name>
</gene>
<evidence type="ECO:0000313" key="3">
    <source>
        <dbReference type="Proteomes" id="UP000682733"/>
    </source>
</evidence>
<evidence type="ECO:0000313" key="2">
    <source>
        <dbReference type="EMBL" id="CAF3577982.1"/>
    </source>
</evidence>
<sequence length="129" mass="14970">MWDSGADYPCRGGIQTDFACSNSVLDIGQANFTTCKEVRFSWAYPTNNLTITIGTQYTYQRKPFTLYLDNKRRHQVYRVHDGGQETDITSIDEVIIQYSDINYQVILKFQEDENIGPYLTYISYRVAPQ</sequence>
<dbReference type="EMBL" id="CAJNOK010001128">
    <property type="protein sequence ID" value="CAF0795038.1"/>
    <property type="molecule type" value="Genomic_DNA"/>
</dbReference>
<comment type="caution">
    <text evidence="2">The sequence shown here is derived from an EMBL/GenBank/DDBJ whole genome shotgun (WGS) entry which is preliminary data.</text>
</comment>